<dbReference type="Proteomes" id="UP001139344">
    <property type="component" value="Unassembled WGS sequence"/>
</dbReference>
<sequence length="175" mass="21174">MRYLKYIGICLLDLILYILAFIIFPIAYVIKPESGFFWWFLHSGNMYGYSHEDRWKHYGKKNFFVAYVWNVIRNSHWNFRVNVLKPRLGEAEKVKIKANTVDFDTDRPMEQLGMEFRTFGKPGKQWAEYSKGGSDYFRWSSCREVNYLGIKRIRSMMFGWNNKRPLFKIRHRKLT</sequence>
<evidence type="ECO:0000313" key="2">
    <source>
        <dbReference type="EMBL" id="MCG9970980.1"/>
    </source>
</evidence>
<keyword evidence="3" id="KW-1185">Reference proteome</keyword>
<proteinExistence type="predicted"/>
<evidence type="ECO:0000256" key="1">
    <source>
        <dbReference type="SAM" id="Phobius"/>
    </source>
</evidence>
<keyword evidence="1" id="KW-1133">Transmembrane helix</keyword>
<accession>A0A9X2A569</accession>
<reference evidence="2" key="1">
    <citation type="submission" date="2021-12" db="EMBL/GenBank/DDBJ databases">
        <title>Description of Gramella crocea sp. nov., a new bacterium isolated from activated sludge.</title>
        <authorList>
            <person name="Zhang X."/>
        </authorList>
    </citation>
    <scope>NUCLEOTIDE SEQUENCE</scope>
    <source>
        <strain evidence="2">YB25</strain>
    </source>
</reference>
<dbReference type="AlphaFoldDB" id="A0A9X2A569"/>
<keyword evidence="1" id="KW-0472">Membrane</keyword>
<organism evidence="2 3">
    <name type="scientific">Christiangramia crocea</name>
    <dbReference type="NCBI Taxonomy" id="2904124"/>
    <lineage>
        <taxon>Bacteria</taxon>
        <taxon>Pseudomonadati</taxon>
        <taxon>Bacteroidota</taxon>
        <taxon>Flavobacteriia</taxon>
        <taxon>Flavobacteriales</taxon>
        <taxon>Flavobacteriaceae</taxon>
        <taxon>Christiangramia</taxon>
    </lineage>
</organism>
<dbReference type="RefSeq" id="WP_240096831.1">
    <property type="nucleotide sequence ID" value="NZ_JAJSON010000014.1"/>
</dbReference>
<dbReference type="EMBL" id="JAJSON010000014">
    <property type="protein sequence ID" value="MCG9970980.1"/>
    <property type="molecule type" value="Genomic_DNA"/>
</dbReference>
<evidence type="ECO:0000313" key="3">
    <source>
        <dbReference type="Proteomes" id="UP001139344"/>
    </source>
</evidence>
<comment type="caution">
    <text evidence="2">The sequence shown here is derived from an EMBL/GenBank/DDBJ whole genome shotgun (WGS) entry which is preliminary data.</text>
</comment>
<name>A0A9X2A569_9FLAO</name>
<protein>
    <submittedName>
        <fullName evidence="2">Uncharacterized protein</fullName>
    </submittedName>
</protein>
<keyword evidence="1" id="KW-0812">Transmembrane</keyword>
<feature type="transmembrane region" description="Helical" evidence="1">
    <location>
        <begin position="6"/>
        <end position="30"/>
    </location>
</feature>
<gene>
    <name evidence="2" type="ORF">LU635_04965</name>
</gene>